<dbReference type="Proteomes" id="UP001501710">
    <property type="component" value="Unassembled WGS sequence"/>
</dbReference>
<evidence type="ECO:0000313" key="1">
    <source>
        <dbReference type="EMBL" id="GAA4237089.1"/>
    </source>
</evidence>
<dbReference type="RefSeq" id="WP_344900362.1">
    <property type="nucleotide sequence ID" value="NZ_BAABAS010000016.1"/>
</dbReference>
<proteinExistence type="predicted"/>
<reference evidence="2" key="1">
    <citation type="journal article" date="2019" name="Int. J. Syst. Evol. Microbiol.">
        <title>The Global Catalogue of Microorganisms (GCM) 10K type strain sequencing project: providing services to taxonomists for standard genome sequencing and annotation.</title>
        <authorList>
            <consortium name="The Broad Institute Genomics Platform"/>
            <consortium name="The Broad Institute Genome Sequencing Center for Infectious Disease"/>
            <person name="Wu L."/>
            <person name="Ma J."/>
        </authorList>
    </citation>
    <scope>NUCLEOTIDE SEQUENCE [LARGE SCALE GENOMIC DNA]</scope>
    <source>
        <strain evidence="2">JCM 17440</strain>
    </source>
</reference>
<accession>A0ABP8CC10</accession>
<protein>
    <recommendedName>
        <fullName evidence="3">DinB-like domain-containing protein</fullName>
    </recommendedName>
</protein>
<evidence type="ECO:0008006" key="3">
    <source>
        <dbReference type="Google" id="ProtNLM"/>
    </source>
</evidence>
<organism evidence="1 2">
    <name type="scientific">Actinomadura meridiana</name>
    <dbReference type="NCBI Taxonomy" id="559626"/>
    <lineage>
        <taxon>Bacteria</taxon>
        <taxon>Bacillati</taxon>
        <taxon>Actinomycetota</taxon>
        <taxon>Actinomycetes</taxon>
        <taxon>Streptosporangiales</taxon>
        <taxon>Thermomonosporaceae</taxon>
        <taxon>Actinomadura</taxon>
    </lineage>
</organism>
<sequence>MLRDAYQTLLDAAATVGSDRVPPPGEWNADQILAHVSIINAATIATVASVTAGAITTYDNRLSQDTWTLNNTIALAGGNKGLQDRIRHQSDALCALVGPTLSEEELNTLIPARLLSNDELLVDRPMPLRDIINGLAESELPGHTQQLQSLRRGH</sequence>
<gene>
    <name evidence="1" type="ORF">GCM10022254_48240</name>
</gene>
<comment type="caution">
    <text evidence="1">The sequence shown here is derived from an EMBL/GenBank/DDBJ whole genome shotgun (WGS) entry which is preliminary data.</text>
</comment>
<dbReference type="EMBL" id="BAABAS010000016">
    <property type="protein sequence ID" value="GAA4237089.1"/>
    <property type="molecule type" value="Genomic_DNA"/>
</dbReference>
<evidence type="ECO:0000313" key="2">
    <source>
        <dbReference type="Proteomes" id="UP001501710"/>
    </source>
</evidence>
<keyword evidence="2" id="KW-1185">Reference proteome</keyword>
<name>A0ABP8CC10_9ACTN</name>